<organism evidence="2 3">
    <name type="scientific">Fulvitalea axinellae</name>
    <dbReference type="NCBI Taxonomy" id="1182444"/>
    <lineage>
        <taxon>Bacteria</taxon>
        <taxon>Pseudomonadati</taxon>
        <taxon>Bacteroidota</taxon>
        <taxon>Cytophagia</taxon>
        <taxon>Cytophagales</taxon>
        <taxon>Persicobacteraceae</taxon>
        <taxon>Fulvitalea</taxon>
    </lineage>
</organism>
<feature type="compositionally biased region" description="Basic residues" evidence="1">
    <location>
        <begin position="37"/>
        <end position="46"/>
    </location>
</feature>
<evidence type="ECO:0000313" key="2">
    <source>
        <dbReference type="EMBL" id="BDD08376.1"/>
    </source>
</evidence>
<dbReference type="Proteomes" id="UP001348817">
    <property type="component" value="Chromosome"/>
</dbReference>
<sequence length="46" mass="4930">MPGGQLVYGAGKGTTKSVSGENRGQTKKSKPDNHSRLSGRLRFIKV</sequence>
<gene>
    <name evidence="2" type="ORF">FUAX_08080</name>
</gene>
<dbReference type="AlphaFoldDB" id="A0AAU9C8D3"/>
<feature type="region of interest" description="Disordered" evidence="1">
    <location>
        <begin position="1"/>
        <end position="46"/>
    </location>
</feature>
<reference evidence="2 3" key="1">
    <citation type="submission" date="2021-12" db="EMBL/GenBank/DDBJ databases">
        <title>Genome sequencing of bacteria with rrn-lacking chromosome and rrn-plasmid.</title>
        <authorList>
            <person name="Anda M."/>
            <person name="Iwasaki W."/>
        </authorList>
    </citation>
    <scope>NUCLEOTIDE SEQUENCE [LARGE SCALE GENOMIC DNA]</scope>
    <source>
        <strain evidence="2 3">DSM 100852</strain>
    </source>
</reference>
<evidence type="ECO:0000313" key="3">
    <source>
        <dbReference type="Proteomes" id="UP001348817"/>
    </source>
</evidence>
<dbReference type="KEGG" id="fax:FUAX_08080"/>
<name>A0AAU9C8D3_9BACT</name>
<protein>
    <submittedName>
        <fullName evidence="2">Uncharacterized protein</fullName>
    </submittedName>
</protein>
<feature type="compositionally biased region" description="Polar residues" evidence="1">
    <location>
        <begin position="14"/>
        <end position="23"/>
    </location>
</feature>
<accession>A0AAU9C8D3</accession>
<evidence type="ECO:0000256" key="1">
    <source>
        <dbReference type="SAM" id="MobiDB-lite"/>
    </source>
</evidence>
<keyword evidence="3" id="KW-1185">Reference proteome</keyword>
<proteinExistence type="predicted"/>
<dbReference type="EMBL" id="AP025314">
    <property type="protein sequence ID" value="BDD08376.1"/>
    <property type="molecule type" value="Genomic_DNA"/>
</dbReference>